<gene>
    <name evidence="2" type="ORF">FC37_GL001275</name>
</gene>
<reference evidence="2 3" key="1">
    <citation type="journal article" date="2015" name="Genome Announc.">
        <title>Expanding the biotechnology potential of lactobacilli through comparative genomics of 213 strains and associated genera.</title>
        <authorList>
            <person name="Sun Z."/>
            <person name="Harris H.M."/>
            <person name="McCann A."/>
            <person name="Guo C."/>
            <person name="Argimon S."/>
            <person name="Zhang W."/>
            <person name="Yang X."/>
            <person name="Jeffery I.B."/>
            <person name="Cooney J.C."/>
            <person name="Kagawa T.F."/>
            <person name="Liu W."/>
            <person name="Song Y."/>
            <person name="Salvetti E."/>
            <person name="Wrobel A."/>
            <person name="Rasinkangas P."/>
            <person name="Parkhill J."/>
            <person name="Rea M.C."/>
            <person name="O'Sullivan O."/>
            <person name="Ritari J."/>
            <person name="Douillard F.P."/>
            <person name="Paul Ross R."/>
            <person name="Yang R."/>
            <person name="Briner A.E."/>
            <person name="Felis G.E."/>
            <person name="de Vos W.M."/>
            <person name="Barrangou R."/>
            <person name="Klaenhammer T.R."/>
            <person name="Caufield P.W."/>
            <person name="Cui Y."/>
            <person name="Zhang H."/>
            <person name="O'Toole P.W."/>
        </authorList>
    </citation>
    <scope>NUCLEOTIDE SEQUENCE [LARGE SCALE GENOMIC DNA]</scope>
    <source>
        <strain evidence="2 3">DSM 10532</strain>
    </source>
</reference>
<keyword evidence="1" id="KW-0732">Signal</keyword>
<dbReference type="STRING" id="1423748.FC37_GL001275"/>
<sequence length="118" mass="12437">MFDSKKLVKIVSVAVASMSLLGVSTSVTEAASFTAPKLGVAEVVPTNPAIKKGDKIFVAIKDTKNQKVAVLNANGTKTAKTVSMGSTFTAKDVKKTNGKKLVKISGNQWLNIKDVVKD</sequence>
<dbReference type="eggNOG" id="ENOG5030A2T">
    <property type="taxonomic scope" value="Bacteria"/>
</dbReference>
<evidence type="ECO:0008006" key="4">
    <source>
        <dbReference type="Google" id="ProtNLM"/>
    </source>
</evidence>
<evidence type="ECO:0000256" key="1">
    <source>
        <dbReference type="SAM" id="SignalP"/>
    </source>
</evidence>
<proteinExistence type="predicted"/>
<name>A0A0R1NMK8_9LACO</name>
<dbReference type="AlphaFoldDB" id="A0A0R1NMK8"/>
<dbReference type="EMBL" id="AZEL01000046">
    <property type="protein sequence ID" value="KRL21489.1"/>
    <property type="molecule type" value="Genomic_DNA"/>
</dbReference>
<accession>A0A0R1NMK8</accession>
<feature type="chain" id="PRO_5006408523" description="Surface layer protein A domain-containing protein" evidence="1">
    <location>
        <begin position="31"/>
        <end position="118"/>
    </location>
</feature>
<dbReference type="Proteomes" id="UP000051311">
    <property type="component" value="Unassembled WGS sequence"/>
</dbReference>
<dbReference type="RefSeq" id="WP_025006124.1">
    <property type="nucleotide sequence ID" value="NZ_AZEL01000046.1"/>
</dbReference>
<comment type="caution">
    <text evidence="2">The sequence shown here is derived from an EMBL/GenBank/DDBJ whole genome shotgun (WGS) entry which is preliminary data.</text>
</comment>
<evidence type="ECO:0000313" key="3">
    <source>
        <dbReference type="Proteomes" id="UP000051311"/>
    </source>
</evidence>
<evidence type="ECO:0000313" key="2">
    <source>
        <dbReference type="EMBL" id="KRL21489.1"/>
    </source>
</evidence>
<dbReference type="PATRIC" id="fig|1423748.3.peg.1337"/>
<dbReference type="OrthoDB" id="2325721at2"/>
<organism evidence="2 3">
    <name type="scientific">Lactobacillus gallinarum DSM 10532 = JCM 2011</name>
    <dbReference type="NCBI Taxonomy" id="1423748"/>
    <lineage>
        <taxon>Bacteria</taxon>
        <taxon>Bacillati</taxon>
        <taxon>Bacillota</taxon>
        <taxon>Bacilli</taxon>
        <taxon>Lactobacillales</taxon>
        <taxon>Lactobacillaceae</taxon>
        <taxon>Lactobacillus</taxon>
    </lineage>
</organism>
<feature type="signal peptide" evidence="1">
    <location>
        <begin position="1"/>
        <end position="30"/>
    </location>
</feature>
<protein>
    <recommendedName>
        <fullName evidence="4">Surface layer protein A domain-containing protein</fullName>
    </recommendedName>
</protein>